<organism evidence="2 3">
    <name type="scientific">Nocardioides lianchengensis</name>
    <dbReference type="NCBI Taxonomy" id="1045774"/>
    <lineage>
        <taxon>Bacteria</taxon>
        <taxon>Bacillati</taxon>
        <taxon>Actinomycetota</taxon>
        <taxon>Actinomycetes</taxon>
        <taxon>Propionibacteriales</taxon>
        <taxon>Nocardioidaceae</taxon>
        <taxon>Nocardioides</taxon>
    </lineage>
</organism>
<dbReference type="EMBL" id="FMZM01000004">
    <property type="protein sequence ID" value="SDC82007.1"/>
    <property type="molecule type" value="Genomic_DNA"/>
</dbReference>
<keyword evidence="1 2" id="KW-0238">DNA-binding</keyword>
<sequence>MDERPRRTQAERTAATRALLVDAAFACLLEKGYGATTVGAVQERAGVARGTLLHHFPTRAALMVGVVEDIAARRLAVLASDAGPPPGHGWDAVVDLVWRDLQSPAFLAALELWVAARTDDALREALVPLQARLFGAIHRAVTALIGDDPRAPTLVQFTIDLLTGTTMTGMLGPGREQTAVVVERWKETLVTLTGPAL</sequence>
<evidence type="ECO:0000256" key="1">
    <source>
        <dbReference type="ARBA" id="ARBA00023125"/>
    </source>
</evidence>
<dbReference type="GO" id="GO:0003700">
    <property type="term" value="F:DNA-binding transcription factor activity"/>
    <property type="evidence" value="ECO:0007669"/>
    <property type="project" value="TreeGrafter"/>
</dbReference>
<protein>
    <submittedName>
        <fullName evidence="2">DNA-binding transcriptional regulator, AcrR family</fullName>
    </submittedName>
</protein>
<dbReference type="STRING" id="1045774.SAMN05421872_10498"/>
<dbReference type="PANTHER" id="PTHR30055:SF226">
    <property type="entry name" value="HTH-TYPE TRANSCRIPTIONAL REGULATOR PKSA"/>
    <property type="match status" value="1"/>
</dbReference>
<dbReference type="Gene3D" id="1.10.357.10">
    <property type="entry name" value="Tetracycline Repressor, domain 2"/>
    <property type="match status" value="1"/>
</dbReference>
<dbReference type="OrthoDB" id="9816296at2"/>
<dbReference type="InterPro" id="IPR001647">
    <property type="entry name" value="HTH_TetR"/>
</dbReference>
<evidence type="ECO:0000313" key="2">
    <source>
        <dbReference type="EMBL" id="SDC82007.1"/>
    </source>
</evidence>
<dbReference type="AlphaFoldDB" id="A0A1G6PRM4"/>
<gene>
    <name evidence="2" type="ORF">SAMN05421872_10498</name>
</gene>
<accession>A0A1G6PRM4</accession>
<dbReference type="PRINTS" id="PR00455">
    <property type="entry name" value="HTHTETR"/>
</dbReference>
<dbReference type="InterPro" id="IPR041583">
    <property type="entry name" value="TetR_C_31"/>
</dbReference>
<reference evidence="2 3" key="1">
    <citation type="submission" date="2016-10" db="EMBL/GenBank/DDBJ databases">
        <authorList>
            <person name="de Groot N.N."/>
        </authorList>
    </citation>
    <scope>NUCLEOTIDE SEQUENCE [LARGE SCALE GENOMIC DNA]</scope>
    <source>
        <strain evidence="2 3">CGMCC 4.6858</strain>
    </source>
</reference>
<dbReference type="InterPro" id="IPR050109">
    <property type="entry name" value="HTH-type_TetR-like_transc_reg"/>
</dbReference>
<dbReference type="Pfam" id="PF00440">
    <property type="entry name" value="TetR_N"/>
    <property type="match status" value="1"/>
</dbReference>
<dbReference type="Pfam" id="PF17940">
    <property type="entry name" value="TetR_C_31"/>
    <property type="match status" value="1"/>
</dbReference>
<dbReference type="GO" id="GO:0000976">
    <property type="term" value="F:transcription cis-regulatory region binding"/>
    <property type="evidence" value="ECO:0007669"/>
    <property type="project" value="TreeGrafter"/>
</dbReference>
<proteinExistence type="predicted"/>
<dbReference type="SUPFAM" id="SSF46689">
    <property type="entry name" value="Homeodomain-like"/>
    <property type="match status" value="1"/>
</dbReference>
<evidence type="ECO:0000313" key="3">
    <source>
        <dbReference type="Proteomes" id="UP000199034"/>
    </source>
</evidence>
<dbReference type="Proteomes" id="UP000199034">
    <property type="component" value="Unassembled WGS sequence"/>
</dbReference>
<dbReference type="RefSeq" id="WP_090853785.1">
    <property type="nucleotide sequence ID" value="NZ_FMZM01000004.1"/>
</dbReference>
<dbReference type="PROSITE" id="PS50977">
    <property type="entry name" value="HTH_TETR_2"/>
    <property type="match status" value="1"/>
</dbReference>
<dbReference type="InterPro" id="IPR009057">
    <property type="entry name" value="Homeodomain-like_sf"/>
</dbReference>
<keyword evidence="3" id="KW-1185">Reference proteome</keyword>
<name>A0A1G6PRM4_9ACTN</name>
<dbReference type="PANTHER" id="PTHR30055">
    <property type="entry name" value="HTH-TYPE TRANSCRIPTIONAL REGULATOR RUTR"/>
    <property type="match status" value="1"/>
</dbReference>